<dbReference type="Pfam" id="PF01832">
    <property type="entry name" value="Glucosaminidase"/>
    <property type="match status" value="1"/>
</dbReference>
<keyword evidence="6" id="KW-1185">Reference proteome</keyword>
<evidence type="ECO:0000256" key="1">
    <source>
        <dbReference type="ARBA" id="ARBA00022801"/>
    </source>
</evidence>
<dbReference type="SUPFAM" id="SSF53187">
    <property type="entry name" value="Zn-dependent exopeptidases"/>
    <property type="match status" value="1"/>
</dbReference>
<sequence length="1069" mass="118433">MKKKWSRKAALLLAAVTILTSLPTEYLYAAQTQETQDTVTPEEQSNEETVIDTALTGQESITDTEQETTEAVEGTTATEETADGTETAGKSEIETQSADTQNAVTADILAAEDLLNYLVLDNAYIAVGGTQNVVANIGNEDLAIGGGRLLYHRVSDGAAYEMAATETDGNGLRFSETFADESRTGEYALDAIIYEKDAQEYQINLSDAGMDVRFGVNTEVETNPDAEVVDEATTDVDMDVVSFDENGNQTSEDSIADAIATQKAEAAESGISTARYNGNVVVVLDPGHDGTHGGSSANGFVEAQLNLKIAQYCKAELEEYYGVTVYMTRDSASCPNGGGDNKSCLQRRADIARDMGANLFVSLHNNYSSASSASGAEIWYPNQNYNPWTSQVGGSAASCILEQLTSLGLKGRGTQIRNANEDKYPDGSAADYYAVIRHCKEYGIPGIIVEHAFMSNSSDAANFLSNDEGLKKLGVADATGIAQYFGLKKEKPEEYSAVFDAAYYADRYPDLKTAFGNDDSALLQHFIQYGMAEGRQGSSQFDVYSYKNLYPDLRAAFGNNLKSYYMHYISSGKSEGRKATGVNTLQKPITTYNGIDYSAVYDYNYYLKKHSDLAKIYTNDDIGLLAHFVNCGMSEGRQAKDSFDVFSYRNQYQDLRVAFGNNLKSYYMHYISNGKAEGRKATGVKSIQNPITTYNGVDYSAVYDYNFYIKKYSDLARIYTNDEVGLLAHFVNCGMAEGRQAKADFDVFSYRNQYQDLRLAFGKDLKSYYFHYMNSGKKERRTAAGVKVLQNPVTIYNGTDYSAVYDYNYYNSKYSDLKSAFKGDDIDLLAHFVNNGMKEGRQASKKFNVQIYKNNYMDLQQAFGNDLKPYYMHYIQNGKAEGRNAESQIYHSVITKSTTTVNQMVNYYNAKASYPAYYGNANVPDIRSFCQVYYDEATAEGVDPALAFTQAMKETGFLKFTGQVKIDQFNFAGMGVTDASTNGDSYQNVREGIRAHVQHLKAYAVKNPTFANPVVDKRYSSWFAANRSGTAPYIEWLGISENPSGFGWATEKGYGYSILNDYMNQLYKY</sequence>
<dbReference type="InterPro" id="IPR002508">
    <property type="entry name" value="MurNAc-LAA_cat"/>
</dbReference>
<dbReference type="SMART" id="SM00646">
    <property type="entry name" value="Ami_3"/>
    <property type="match status" value="1"/>
</dbReference>
<feature type="domain" description="MurNAc-LAA" evidence="4">
    <location>
        <begin position="349"/>
        <end position="482"/>
    </location>
</feature>
<gene>
    <name evidence="5" type="ORF">OCV43_02100</name>
</gene>
<keyword evidence="3" id="KW-0732">Signal</keyword>
<evidence type="ECO:0000313" key="5">
    <source>
        <dbReference type="EMBL" id="MCU6716068.1"/>
    </source>
</evidence>
<dbReference type="EC" id="3.5.1.28" evidence="5"/>
<proteinExistence type="predicted"/>
<reference evidence="5 6" key="1">
    <citation type="journal article" date="2021" name="ISME Commun">
        <title>Automated analysis of genomic sequences facilitates high-throughput and comprehensive description of bacteria.</title>
        <authorList>
            <person name="Hitch T.C.A."/>
        </authorList>
    </citation>
    <scope>NUCLEOTIDE SEQUENCE [LARGE SCALE GENOMIC DNA]</scope>
    <source>
        <strain evidence="5 6">Sanger_19</strain>
    </source>
</reference>
<dbReference type="Proteomes" id="UP001209666">
    <property type="component" value="Unassembled WGS sequence"/>
</dbReference>
<dbReference type="EMBL" id="JAOQKI010000002">
    <property type="protein sequence ID" value="MCU6716068.1"/>
    <property type="molecule type" value="Genomic_DNA"/>
</dbReference>
<feature type="signal peptide" evidence="3">
    <location>
        <begin position="1"/>
        <end position="29"/>
    </location>
</feature>
<dbReference type="Pfam" id="PF01520">
    <property type="entry name" value="Amidase_3"/>
    <property type="match status" value="1"/>
</dbReference>
<keyword evidence="1 5" id="KW-0378">Hydrolase</keyword>
<dbReference type="InterPro" id="IPR050695">
    <property type="entry name" value="N-acetylmuramoyl_amidase_3"/>
</dbReference>
<comment type="caution">
    <text evidence="5">The sequence shown here is derived from an EMBL/GenBank/DDBJ whole genome shotgun (WGS) entry which is preliminary data.</text>
</comment>
<dbReference type="RefSeq" id="WP_262623293.1">
    <property type="nucleotide sequence ID" value="NZ_JAOQKI010000002.1"/>
</dbReference>
<accession>A0ABT2SBH3</accession>
<dbReference type="InterPro" id="IPR002901">
    <property type="entry name" value="MGlyc_endo_b_GlcNAc-like_dom"/>
</dbReference>
<name>A0ABT2SBH3_9FIRM</name>
<dbReference type="PANTHER" id="PTHR30404">
    <property type="entry name" value="N-ACETYLMURAMOYL-L-ALANINE AMIDASE"/>
    <property type="match status" value="1"/>
</dbReference>
<evidence type="ECO:0000256" key="2">
    <source>
        <dbReference type="SAM" id="MobiDB-lite"/>
    </source>
</evidence>
<dbReference type="GO" id="GO:0008745">
    <property type="term" value="F:N-acetylmuramoyl-L-alanine amidase activity"/>
    <property type="evidence" value="ECO:0007669"/>
    <property type="project" value="UniProtKB-EC"/>
</dbReference>
<protein>
    <submittedName>
        <fullName evidence="5">N-acetylmuramoyl-L-alanine amidase</fullName>
        <ecNumber evidence="5">3.5.1.28</ecNumber>
    </submittedName>
</protein>
<feature type="compositionally biased region" description="Low complexity" evidence="2">
    <location>
        <begin position="71"/>
        <end position="88"/>
    </location>
</feature>
<dbReference type="Gene3D" id="3.40.630.40">
    <property type="entry name" value="Zn-dependent exopeptidases"/>
    <property type="match status" value="1"/>
</dbReference>
<evidence type="ECO:0000259" key="4">
    <source>
        <dbReference type="SMART" id="SM00646"/>
    </source>
</evidence>
<dbReference type="CDD" id="cd02696">
    <property type="entry name" value="MurNAc-LAA"/>
    <property type="match status" value="1"/>
</dbReference>
<evidence type="ECO:0000313" key="6">
    <source>
        <dbReference type="Proteomes" id="UP001209666"/>
    </source>
</evidence>
<dbReference type="PANTHER" id="PTHR30404:SF0">
    <property type="entry name" value="N-ACETYLMURAMOYL-L-ALANINE AMIDASE AMIC"/>
    <property type="match status" value="1"/>
</dbReference>
<feature type="chain" id="PRO_5046506848" evidence="3">
    <location>
        <begin position="30"/>
        <end position="1069"/>
    </location>
</feature>
<evidence type="ECO:0000256" key="3">
    <source>
        <dbReference type="SAM" id="SignalP"/>
    </source>
</evidence>
<feature type="region of interest" description="Disordered" evidence="2">
    <location>
        <begin position="62"/>
        <end position="98"/>
    </location>
</feature>
<organism evidence="5 6">
    <name type="scientific">Roseburia amylophila</name>
    <dbReference type="NCBI Taxonomy" id="2981794"/>
    <lineage>
        <taxon>Bacteria</taxon>
        <taxon>Bacillati</taxon>
        <taxon>Bacillota</taxon>
        <taxon>Clostridia</taxon>
        <taxon>Lachnospirales</taxon>
        <taxon>Lachnospiraceae</taxon>
        <taxon>Roseburia</taxon>
    </lineage>
</organism>